<sequence>MDEASETLLIDVRADTQGFARDAASLRDMIAGAMGEGGRLGGVMIHRALGALLLDGKVDIERLALGTLRQLAEQAVGVLVKATGLGGGGGAAIGGGGGAGGGGGLDLLALAGGLVRGLIGAPGRATGGPVAPGAAYRVGEQGAEWFVPASAGRIVPAGEAGAARPVRVEIVVRPPAETAPAALAQSSRQVARAVAEALAAAER</sequence>
<proteinExistence type="predicted"/>
<evidence type="ECO:0000313" key="2">
    <source>
        <dbReference type="Proteomes" id="UP001056937"/>
    </source>
</evidence>
<dbReference type="Proteomes" id="UP001056937">
    <property type="component" value="Chromosome 1"/>
</dbReference>
<reference evidence="1" key="1">
    <citation type="journal article" date="2022" name="Toxins">
        <title>Genomic Analysis of Sphingopyxis sp. USTB-05 for Biodegrading Cyanobacterial Hepatotoxins.</title>
        <authorList>
            <person name="Liu C."/>
            <person name="Xu Q."/>
            <person name="Zhao Z."/>
            <person name="Zhang H."/>
            <person name="Liu X."/>
            <person name="Yin C."/>
            <person name="Liu Y."/>
            <person name="Yan H."/>
        </authorList>
    </citation>
    <scope>NUCLEOTIDE SEQUENCE</scope>
    <source>
        <strain evidence="1">NBD5</strain>
    </source>
</reference>
<name>A0ABY4X3P5_9SPHN</name>
<evidence type="ECO:0000313" key="1">
    <source>
        <dbReference type="EMBL" id="USI71475.1"/>
    </source>
</evidence>
<gene>
    <name evidence="1" type="ORF">LHA26_08985</name>
</gene>
<keyword evidence="2" id="KW-1185">Reference proteome</keyword>
<accession>A0ABY4X3P5</accession>
<protein>
    <submittedName>
        <fullName evidence="1">Tail tape measure protein</fullName>
    </submittedName>
</protein>
<organism evidence="1 2">
    <name type="scientific">Sphingomonas morindae</name>
    <dbReference type="NCBI Taxonomy" id="1541170"/>
    <lineage>
        <taxon>Bacteria</taxon>
        <taxon>Pseudomonadati</taxon>
        <taxon>Pseudomonadota</taxon>
        <taxon>Alphaproteobacteria</taxon>
        <taxon>Sphingomonadales</taxon>
        <taxon>Sphingomonadaceae</taxon>
        <taxon>Sphingomonas</taxon>
    </lineage>
</organism>
<dbReference type="RefSeq" id="WP_252165288.1">
    <property type="nucleotide sequence ID" value="NZ_CP084930.1"/>
</dbReference>
<dbReference type="EMBL" id="CP084930">
    <property type="protein sequence ID" value="USI71475.1"/>
    <property type="molecule type" value="Genomic_DNA"/>
</dbReference>